<dbReference type="GO" id="GO:0009007">
    <property type="term" value="F:site-specific DNA-methyltransferase (adenine-specific) activity"/>
    <property type="evidence" value="ECO:0007669"/>
    <property type="project" value="UniProtKB-EC"/>
</dbReference>
<dbReference type="PANTHER" id="PTHR33841:SF5">
    <property type="entry name" value="DNA METHYLASE (MODIFICATION METHYLASE) (METHYLTRANSFERASE)-RELATED"/>
    <property type="match status" value="1"/>
</dbReference>
<evidence type="ECO:0000259" key="9">
    <source>
        <dbReference type="Pfam" id="PF22837"/>
    </source>
</evidence>
<accession>B4VV74</accession>
<evidence type="ECO:0000256" key="2">
    <source>
        <dbReference type="ARBA" id="ARBA00011900"/>
    </source>
</evidence>
<keyword evidence="7" id="KW-1133">Transmembrane helix</keyword>
<dbReference type="GO" id="GO:0003676">
    <property type="term" value="F:nucleic acid binding"/>
    <property type="evidence" value="ECO:0007669"/>
    <property type="project" value="InterPro"/>
</dbReference>
<dbReference type="RefSeq" id="WP_006102417.1">
    <property type="nucleotide sequence ID" value="NZ_DS989854.1"/>
</dbReference>
<evidence type="ECO:0000256" key="7">
    <source>
        <dbReference type="SAM" id="Phobius"/>
    </source>
</evidence>
<evidence type="ECO:0000256" key="4">
    <source>
        <dbReference type="ARBA" id="ARBA00022679"/>
    </source>
</evidence>
<dbReference type="eggNOG" id="COG0827">
    <property type="taxonomic scope" value="Bacteria"/>
</dbReference>
<proteinExistence type="inferred from homology"/>
<dbReference type="AlphaFoldDB" id="B4VV74"/>
<comment type="similarity">
    <text evidence="1">Belongs to the N(4)/N(6)-methyltransferase family.</text>
</comment>
<dbReference type="GO" id="GO:0006304">
    <property type="term" value="P:DNA modification"/>
    <property type="evidence" value="ECO:0007669"/>
    <property type="project" value="InterPro"/>
</dbReference>
<dbReference type="Gene3D" id="3.40.50.150">
    <property type="entry name" value="Vaccinia Virus protein VP39"/>
    <property type="match status" value="1"/>
</dbReference>
<dbReference type="InterPro" id="IPR011639">
    <property type="entry name" value="MethylTrfase_TaqI-like_dom"/>
</dbReference>
<dbReference type="Pfam" id="PF22837">
    <property type="entry name" value="M_Eco57I_C"/>
    <property type="match status" value="1"/>
</dbReference>
<dbReference type="HOGENOM" id="CLU_020255_0_0_3"/>
<dbReference type="Pfam" id="PF07669">
    <property type="entry name" value="Eco57I"/>
    <property type="match status" value="1"/>
</dbReference>
<dbReference type="EMBL" id="DS989854">
    <property type="protein sequence ID" value="EDX74112.1"/>
    <property type="molecule type" value="Genomic_DNA"/>
</dbReference>
<feature type="domain" description="Type II methyltransferase M.TaqI-like" evidence="8">
    <location>
        <begin position="114"/>
        <end position="223"/>
    </location>
</feature>
<evidence type="ECO:0000256" key="1">
    <source>
        <dbReference type="ARBA" id="ARBA00006594"/>
    </source>
</evidence>
<comment type="catalytic activity">
    <reaction evidence="6">
        <text>a 2'-deoxyadenosine in DNA + S-adenosyl-L-methionine = an N(6)-methyl-2'-deoxyadenosine in DNA + S-adenosyl-L-homocysteine + H(+)</text>
        <dbReference type="Rhea" id="RHEA:15197"/>
        <dbReference type="Rhea" id="RHEA-COMP:12418"/>
        <dbReference type="Rhea" id="RHEA-COMP:12419"/>
        <dbReference type="ChEBI" id="CHEBI:15378"/>
        <dbReference type="ChEBI" id="CHEBI:57856"/>
        <dbReference type="ChEBI" id="CHEBI:59789"/>
        <dbReference type="ChEBI" id="CHEBI:90615"/>
        <dbReference type="ChEBI" id="CHEBI:90616"/>
        <dbReference type="EC" id="2.1.1.72"/>
    </reaction>
</comment>
<name>B4VV74_9CYAN</name>
<evidence type="ECO:0000256" key="6">
    <source>
        <dbReference type="ARBA" id="ARBA00047942"/>
    </source>
</evidence>
<gene>
    <name evidence="10" type="ORF">MC7420_4097</name>
</gene>
<keyword evidence="5" id="KW-0949">S-adenosyl-L-methionine</keyword>
<reference evidence="10 11" key="1">
    <citation type="submission" date="2008-07" db="EMBL/GenBank/DDBJ databases">
        <authorList>
            <person name="Tandeau de Marsac N."/>
            <person name="Ferriera S."/>
            <person name="Johnson J."/>
            <person name="Kravitz S."/>
            <person name="Beeson K."/>
            <person name="Sutton G."/>
            <person name="Rogers Y.-H."/>
            <person name="Friedman R."/>
            <person name="Frazier M."/>
            <person name="Venter J.C."/>
        </authorList>
    </citation>
    <scope>NUCLEOTIDE SEQUENCE [LARGE SCALE GENOMIC DNA]</scope>
    <source>
        <strain evidence="10 11">PCC 7420</strain>
    </source>
</reference>
<dbReference type="InterPro" id="IPR002052">
    <property type="entry name" value="DNA_methylase_N6_adenine_CS"/>
</dbReference>
<dbReference type="PRINTS" id="PR00507">
    <property type="entry name" value="N12N6MTFRASE"/>
</dbReference>
<dbReference type="EC" id="2.1.1.72" evidence="2"/>
<dbReference type="InterPro" id="IPR029063">
    <property type="entry name" value="SAM-dependent_MTases_sf"/>
</dbReference>
<evidence type="ECO:0000256" key="5">
    <source>
        <dbReference type="ARBA" id="ARBA00022691"/>
    </source>
</evidence>
<dbReference type="PANTHER" id="PTHR33841">
    <property type="entry name" value="DNA METHYLTRANSFERASE YEEA-RELATED"/>
    <property type="match status" value="1"/>
</dbReference>
<dbReference type="GO" id="GO:0032259">
    <property type="term" value="P:methylation"/>
    <property type="evidence" value="ECO:0007669"/>
    <property type="project" value="UniProtKB-KW"/>
</dbReference>
<evidence type="ECO:0000259" key="8">
    <source>
        <dbReference type="Pfam" id="PF07669"/>
    </source>
</evidence>
<dbReference type="Proteomes" id="UP000003835">
    <property type="component" value="Unassembled WGS sequence"/>
</dbReference>
<evidence type="ECO:0000256" key="3">
    <source>
        <dbReference type="ARBA" id="ARBA00022603"/>
    </source>
</evidence>
<feature type="domain" description="Type II methyltransferase M.Eco57I C-terminal" evidence="9">
    <location>
        <begin position="283"/>
        <end position="502"/>
    </location>
</feature>
<evidence type="ECO:0000313" key="11">
    <source>
        <dbReference type="Proteomes" id="UP000003835"/>
    </source>
</evidence>
<dbReference type="STRING" id="118168.MC7420_4097"/>
<keyword evidence="11" id="KW-1185">Reference proteome</keyword>
<keyword evidence="7" id="KW-0472">Membrane</keyword>
<keyword evidence="4" id="KW-0808">Transferase</keyword>
<feature type="transmembrane region" description="Helical" evidence="7">
    <location>
        <begin position="167"/>
        <end position="189"/>
    </location>
</feature>
<dbReference type="InterPro" id="IPR050953">
    <property type="entry name" value="N4_N6_ade-DNA_methylase"/>
</dbReference>
<dbReference type="InterPro" id="IPR054520">
    <property type="entry name" value="M_Eco57I_C"/>
</dbReference>
<dbReference type="PROSITE" id="PS00092">
    <property type="entry name" value="N6_MTASE"/>
    <property type="match status" value="1"/>
</dbReference>
<keyword evidence="3" id="KW-0489">Methyltransferase</keyword>
<keyword evidence="7" id="KW-0812">Transmembrane</keyword>
<organism evidence="10 11">
    <name type="scientific">Coleofasciculus chthonoplastes PCC 7420</name>
    <dbReference type="NCBI Taxonomy" id="118168"/>
    <lineage>
        <taxon>Bacteria</taxon>
        <taxon>Bacillati</taxon>
        <taxon>Cyanobacteriota</taxon>
        <taxon>Cyanophyceae</taxon>
        <taxon>Coleofasciculales</taxon>
        <taxon>Coleofasciculaceae</taxon>
        <taxon>Coleofasciculus</taxon>
    </lineage>
</organism>
<evidence type="ECO:0000313" key="10">
    <source>
        <dbReference type="EMBL" id="EDX74112.1"/>
    </source>
</evidence>
<dbReference type="SUPFAM" id="SSF53335">
    <property type="entry name" value="S-adenosyl-L-methionine-dependent methyltransferases"/>
    <property type="match status" value="1"/>
</dbReference>
<dbReference type="OrthoDB" id="9815272at2"/>
<protein>
    <recommendedName>
        <fullName evidence="2">site-specific DNA-methyltransferase (adenine-specific)</fullName>
        <ecNumber evidence="2">2.1.1.72</ecNumber>
    </recommendedName>
</protein>
<sequence>MRKTNFERRRLSLQCQLDQKKTHKERNKLGQFATPSLLAKSIVEHSISLLGEQTDIHFLDPAFGTGAFFSALLNMERAGNLVRAQGFEIDPCYAESVRELWRDTSLNLDILDFTRLSPPNQQSERYNLIICNPPYIRHHYMSREEKIRLQELTLKTCEMRMSGLAGLYCYFLCLAHSWMMKGGIAGWLIPSEFMDVNYGKAIKNYLLKKVTLIQIHRFDSEDVKFDDALVSSAIVWIKNTIPPPNHQVLFTLGDSLSSPSSSKWVNSSILMTEEKWTRFPSLNIRHNSDNFCLADIFEIKRGIATGDNAFFILTEKQVKEHKLPTEFLKPIIPSPRYLYTDEIQADDEGMPLLERRLFLLDCNLPEEEVQKKYPNLWKYLNFGKGTVSERYLCRHRKIWYSQERRYTAPIICSYMGRNRSETGRAFRFILNHSNAIASNVYLLLYPHKKIAQYLALEPSRIRKIWEILNSLNPTSILEEGRVYGGGLHKIEPKELGKVDATSVIDALPAIAKPTKVVQYSLFES</sequence>